<organism evidence="5">
    <name type="scientific">Brachypodium distachyon</name>
    <name type="common">Purple false brome</name>
    <name type="synonym">Trachynia distachya</name>
    <dbReference type="NCBI Taxonomy" id="15368"/>
    <lineage>
        <taxon>Eukaryota</taxon>
        <taxon>Viridiplantae</taxon>
        <taxon>Streptophyta</taxon>
        <taxon>Embryophyta</taxon>
        <taxon>Tracheophyta</taxon>
        <taxon>Spermatophyta</taxon>
        <taxon>Magnoliopsida</taxon>
        <taxon>Liliopsida</taxon>
        <taxon>Poales</taxon>
        <taxon>Poaceae</taxon>
        <taxon>BOP clade</taxon>
        <taxon>Pooideae</taxon>
        <taxon>Stipodae</taxon>
        <taxon>Brachypodieae</taxon>
        <taxon>Brachypodium</taxon>
    </lineage>
</organism>
<reference evidence="6" key="3">
    <citation type="submission" date="2018-08" db="UniProtKB">
        <authorList>
            <consortium name="EnsemblPlants"/>
        </authorList>
    </citation>
    <scope>IDENTIFICATION</scope>
    <source>
        <strain evidence="6">cv. Bd21</strain>
    </source>
</reference>
<reference evidence="5 6" key="1">
    <citation type="journal article" date="2010" name="Nature">
        <title>Genome sequencing and analysis of the model grass Brachypodium distachyon.</title>
        <authorList>
            <consortium name="International Brachypodium Initiative"/>
        </authorList>
    </citation>
    <scope>NUCLEOTIDE SEQUENCE [LARGE SCALE GENOMIC DNA]</scope>
    <source>
        <strain evidence="5 6">Bd21</strain>
    </source>
</reference>
<dbReference type="AlphaFoldDB" id="A0A2K2CT00"/>
<dbReference type="SUPFAM" id="SSF54928">
    <property type="entry name" value="RNA-binding domain, RBD"/>
    <property type="match status" value="1"/>
</dbReference>
<evidence type="ECO:0000256" key="1">
    <source>
        <dbReference type="ARBA" id="ARBA00022664"/>
    </source>
</evidence>
<accession>A0A2K2CT00</accession>
<dbReference type="GO" id="GO:0089701">
    <property type="term" value="C:U2AF complex"/>
    <property type="evidence" value="ECO:0000318"/>
    <property type="project" value="GO_Central"/>
</dbReference>
<dbReference type="Proteomes" id="UP000008810">
    <property type="component" value="Chromosome 4"/>
</dbReference>
<evidence type="ECO:0000313" key="7">
    <source>
        <dbReference type="Proteomes" id="UP000008810"/>
    </source>
</evidence>
<protein>
    <recommendedName>
        <fullName evidence="8">RRM domain-containing protein</fullName>
    </recommendedName>
</protein>
<gene>
    <name evidence="6" type="primary">LOC100839634</name>
    <name evidence="5" type="ORF">BRADI_4g37943v3</name>
</gene>
<keyword evidence="3" id="KW-0508">mRNA splicing</keyword>
<feature type="region of interest" description="Disordered" evidence="4">
    <location>
        <begin position="1"/>
        <end position="59"/>
    </location>
</feature>
<keyword evidence="1" id="KW-0507">mRNA processing</keyword>
<dbReference type="InterPro" id="IPR012677">
    <property type="entry name" value="Nucleotide-bd_a/b_plait_sf"/>
</dbReference>
<evidence type="ECO:0000313" key="5">
    <source>
        <dbReference type="EMBL" id="PNT65155.1"/>
    </source>
</evidence>
<dbReference type="Gene3D" id="3.30.70.330">
    <property type="match status" value="1"/>
</dbReference>
<evidence type="ECO:0000256" key="3">
    <source>
        <dbReference type="ARBA" id="ARBA00023187"/>
    </source>
</evidence>
<sequence length="226" mass="25461">MARASMVLPSFDPKSLIPKLTGPAGAEQNRPKPSSRRRSERFPPPPPHRMDNYPRNNPPWTYDDSQPWIPFFYQSPYDARADGTPVPGIMYYRPHPPRQPEQSRPAPVLEDGATKVVCLAQMISADAEDLRDDELYEDLVDEVEDEAWKFGHLMSVVIPRPGHAPAAAAGVGRVFLEYADLEGSDRCKTKLHWRWFGGRRIVAAFYPKDKFAGGDYDVPVDENSAP</sequence>
<dbReference type="PANTHER" id="PTHR23139">
    <property type="entry name" value="RNA-BINDING PROTEIN"/>
    <property type="match status" value="1"/>
</dbReference>
<dbReference type="InterPro" id="IPR035979">
    <property type="entry name" value="RBD_domain_sf"/>
</dbReference>
<evidence type="ECO:0000256" key="4">
    <source>
        <dbReference type="SAM" id="MobiDB-lite"/>
    </source>
</evidence>
<dbReference type="EMBL" id="CM000883">
    <property type="protein sequence ID" value="PNT65155.1"/>
    <property type="molecule type" value="Genomic_DNA"/>
</dbReference>
<dbReference type="GO" id="GO:0071004">
    <property type="term" value="C:U2-type prespliceosome"/>
    <property type="evidence" value="ECO:0000318"/>
    <property type="project" value="GO_Central"/>
</dbReference>
<dbReference type="GO" id="GO:0016607">
    <property type="term" value="C:nuclear speck"/>
    <property type="evidence" value="ECO:0000318"/>
    <property type="project" value="GO_Central"/>
</dbReference>
<name>A0A2K2CT00_BRADI</name>
<dbReference type="GO" id="GO:0000245">
    <property type="term" value="P:spliceosomal complex assembly"/>
    <property type="evidence" value="ECO:0000318"/>
    <property type="project" value="GO_Central"/>
</dbReference>
<dbReference type="FunFam" id="3.30.70.330:FF:000097">
    <property type="entry name" value="U2 snRNP auxiliary factor large subunit"/>
    <property type="match status" value="1"/>
</dbReference>
<evidence type="ECO:0008006" key="8">
    <source>
        <dbReference type="Google" id="ProtNLM"/>
    </source>
</evidence>
<dbReference type="STRING" id="15368.A0A2K2CT00"/>
<proteinExistence type="predicted"/>
<keyword evidence="2" id="KW-0694">RNA-binding</keyword>
<evidence type="ECO:0000256" key="2">
    <source>
        <dbReference type="ARBA" id="ARBA00022884"/>
    </source>
</evidence>
<reference evidence="5" key="2">
    <citation type="submission" date="2017-06" db="EMBL/GenBank/DDBJ databases">
        <title>WGS assembly of Brachypodium distachyon.</title>
        <authorList>
            <consortium name="The International Brachypodium Initiative"/>
            <person name="Lucas S."/>
            <person name="Harmon-Smith M."/>
            <person name="Lail K."/>
            <person name="Tice H."/>
            <person name="Grimwood J."/>
            <person name="Bruce D."/>
            <person name="Barry K."/>
            <person name="Shu S."/>
            <person name="Lindquist E."/>
            <person name="Wang M."/>
            <person name="Pitluck S."/>
            <person name="Vogel J.P."/>
            <person name="Garvin D.F."/>
            <person name="Mockler T.C."/>
            <person name="Schmutz J."/>
            <person name="Rokhsar D."/>
            <person name="Bevan M.W."/>
        </authorList>
    </citation>
    <scope>NUCLEOTIDE SEQUENCE</scope>
    <source>
        <strain evidence="5">Bd21</strain>
    </source>
</reference>
<dbReference type="GO" id="GO:0008187">
    <property type="term" value="F:poly-pyrimidine tract binding"/>
    <property type="evidence" value="ECO:0000318"/>
    <property type="project" value="GO_Central"/>
</dbReference>
<keyword evidence="7" id="KW-1185">Reference proteome</keyword>
<dbReference type="CDD" id="cd12232">
    <property type="entry name" value="RRM3_U2AF65"/>
    <property type="match status" value="1"/>
</dbReference>
<dbReference type="EnsemblPlants" id="PNT65155">
    <property type="protein sequence ID" value="PNT65155"/>
    <property type="gene ID" value="BRADI_4g37943v3"/>
</dbReference>
<dbReference type="GO" id="GO:0030628">
    <property type="term" value="F:pre-mRNA 3'-splice site binding"/>
    <property type="evidence" value="ECO:0000318"/>
    <property type="project" value="GO_Central"/>
</dbReference>
<dbReference type="Gramene" id="PNT65155">
    <property type="protein sequence ID" value="PNT65155"/>
    <property type="gene ID" value="BRADI_4g37943v3"/>
</dbReference>
<evidence type="ECO:0000313" key="6">
    <source>
        <dbReference type="EnsemblPlants" id="PNT65155"/>
    </source>
</evidence>
<dbReference type="GO" id="GO:0000243">
    <property type="term" value="C:commitment complex"/>
    <property type="evidence" value="ECO:0000318"/>
    <property type="project" value="GO_Central"/>
</dbReference>